<organism evidence="3 4">
    <name type="scientific">Leptospira kmetyi</name>
    <dbReference type="NCBI Taxonomy" id="408139"/>
    <lineage>
        <taxon>Bacteria</taxon>
        <taxon>Pseudomonadati</taxon>
        <taxon>Spirochaetota</taxon>
        <taxon>Spirochaetia</taxon>
        <taxon>Leptospirales</taxon>
        <taxon>Leptospiraceae</taxon>
        <taxon>Leptospira</taxon>
    </lineage>
</organism>
<dbReference type="SUPFAM" id="SSF55961">
    <property type="entry name" value="Bet v1-like"/>
    <property type="match status" value="1"/>
</dbReference>
<proteinExistence type="inferred from homology"/>
<gene>
    <name evidence="3" type="ORF">EFP84_14680</name>
</gene>
<sequence length="162" mass="18366">MENTKNLQVVAQGEREILITRKFNSPRSLVFDALTKPELLKRWFEGPPGWSLVECTIDLKVGGAYRYVWRSEGGKDMGMGGVYKEIVMPERIVATEVFDESWYSGEALDTTVLTEIDPKTTLLSITVLYESKEAREGVILSPMESGLDYNYNRLEEFLSTLA</sequence>
<evidence type="ECO:0000313" key="4">
    <source>
        <dbReference type="Proteomes" id="UP000276407"/>
    </source>
</evidence>
<dbReference type="Pfam" id="PF08327">
    <property type="entry name" value="AHSA1"/>
    <property type="match status" value="1"/>
</dbReference>
<dbReference type="AlphaFoldDB" id="A0A2M9XLI6"/>
<dbReference type="Gene3D" id="3.30.530.20">
    <property type="match status" value="1"/>
</dbReference>
<dbReference type="OrthoDB" id="9805228at2"/>
<dbReference type="InterPro" id="IPR013538">
    <property type="entry name" value="ASHA1/2-like_C"/>
</dbReference>
<protein>
    <submittedName>
        <fullName evidence="3">ATPase</fullName>
    </submittedName>
</protein>
<dbReference type="EMBL" id="CP033614">
    <property type="protein sequence ID" value="AYV56614.1"/>
    <property type="molecule type" value="Genomic_DNA"/>
</dbReference>
<comment type="similarity">
    <text evidence="1">Belongs to the AHA1 family.</text>
</comment>
<name>A0A2M9XLI6_9LEPT</name>
<dbReference type="RefSeq" id="WP_100738227.1">
    <property type="nucleotide sequence ID" value="NZ_CP033614.1"/>
</dbReference>
<evidence type="ECO:0000313" key="3">
    <source>
        <dbReference type="EMBL" id="AYV56614.1"/>
    </source>
</evidence>
<dbReference type="Proteomes" id="UP000276407">
    <property type="component" value="Chromosome 1"/>
</dbReference>
<reference evidence="3 4" key="1">
    <citation type="submission" date="2018-11" db="EMBL/GenBank/DDBJ databases">
        <title>Complete genome sequence of Leptospira kmetyi isolate LS 001/16 from soil sample associated with a leptospirosis patient in Kelantan.</title>
        <authorList>
            <person name="Muhammad Yusoff F."/>
            <person name="Muhammad Yusoff S."/>
            <person name="Ahmad M.N."/>
            <person name="Yusof N.Y."/>
            <person name="Aziah I."/>
        </authorList>
    </citation>
    <scope>NUCLEOTIDE SEQUENCE [LARGE SCALE GENOMIC DNA]</scope>
    <source>
        <strain evidence="3 4">LS 001/16</strain>
    </source>
</reference>
<dbReference type="InterPro" id="IPR023393">
    <property type="entry name" value="START-like_dom_sf"/>
</dbReference>
<evidence type="ECO:0000259" key="2">
    <source>
        <dbReference type="Pfam" id="PF08327"/>
    </source>
</evidence>
<evidence type="ECO:0000256" key="1">
    <source>
        <dbReference type="ARBA" id="ARBA00006817"/>
    </source>
</evidence>
<dbReference type="KEGG" id="lkm:EFP84_14680"/>
<feature type="domain" description="Activator of Hsp90 ATPase homologue 1/2-like C-terminal" evidence="2">
    <location>
        <begin position="25"/>
        <end position="158"/>
    </location>
</feature>
<accession>A0A2M9XLI6</accession>
<dbReference type="CDD" id="cd07826">
    <property type="entry name" value="SRPBCC_CalC_Aha1-like_9"/>
    <property type="match status" value="1"/>
</dbReference>